<accession>A0A7D9KHZ0</accession>
<keyword evidence="2" id="KW-1185">Reference proteome</keyword>
<dbReference type="Proteomes" id="UP001152795">
    <property type="component" value="Unassembled WGS sequence"/>
</dbReference>
<proteinExistence type="predicted"/>
<gene>
    <name evidence="1" type="ORF">PACLA_8A061949</name>
</gene>
<dbReference type="AlphaFoldDB" id="A0A7D9KHZ0"/>
<name>A0A7D9KHZ0_PARCT</name>
<protein>
    <submittedName>
        <fullName evidence="1">Uncharacterized protein</fullName>
    </submittedName>
</protein>
<evidence type="ECO:0000313" key="1">
    <source>
        <dbReference type="EMBL" id="CAB4045292.1"/>
    </source>
</evidence>
<comment type="caution">
    <text evidence="1">The sequence shown here is derived from an EMBL/GenBank/DDBJ whole genome shotgun (WGS) entry which is preliminary data.</text>
</comment>
<organism evidence="1 2">
    <name type="scientific">Paramuricea clavata</name>
    <name type="common">Red gorgonian</name>
    <name type="synonym">Violescent sea-whip</name>
    <dbReference type="NCBI Taxonomy" id="317549"/>
    <lineage>
        <taxon>Eukaryota</taxon>
        <taxon>Metazoa</taxon>
        <taxon>Cnidaria</taxon>
        <taxon>Anthozoa</taxon>
        <taxon>Octocorallia</taxon>
        <taxon>Malacalcyonacea</taxon>
        <taxon>Plexauridae</taxon>
        <taxon>Paramuricea</taxon>
    </lineage>
</organism>
<evidence type="ECO:0000313" key="2">
    <source>
        <dbReference type="Proteomes" id="UP001152795"/>
    </source>
</evidence>
<feature type="non-terminal residue" evidence="1">
    <location>
        <position position="51"/>
    </location>
</feature>
<dbReference type="EMBL" id="CACRXK020038593">
    <property type="protein sequence ID" value="CAB4045292.1"/>
    <property type="molecule type" value="Genomic_DNA"/>
</dbReference>
<sequence>MNLQSFIESTFKLKGKWSSPGGHLKSFKNASESVIIRYYRNSTSLSFQGDE</sequence>
<reference evidence="1" key="1">
    <citation type="submission" date="2020-04" db="EMBL/GenBank/DDBJ databases">
        <authorList>
            <person name="Alioto T."/>
            <person name="Alioto T."/>
            <person name="Gomez Garrido J."/>
        </authorList>
    </citation>
    <scope>NUCLEOTIDE SEQUENCE</scope>
    <source>
        <strain evidence="1">A484AB</strain>
    </source>
</reference>